<dbReference type="GeneTree" id="ENSGT00940000164616"/>
<feature type="region of interest" description="Disordered" evidence="1">
    <location>
        <begin position="155"/>
        <end position="225"/>
    </location>
</feature>
<reference evidence="2" key="2">
    <citation type="submission" date="2025-09" db="UniProtKB">
        <authorList>
            <consortium name="Ensembl"/>
        </authorList>
    </citation>
    <scope>IDENTIFICATION</scope>
</reference>
<evidence type="ECO:0000256" key="1">
    <source>
        <dbReference type="SAM" id="MobiDB-lite"/>
    </source>
</evidence>
<keyword evidence="3" id="KW-1185">Reference proteome</keyword>
<dbReference type="AlphaFoldDB" id="A0A3B5LA32"/>
<feature type="region of interest" description="Disordered" evidence="1">
    <location>
        <begin position="266"/>
        <end position="292"/>
    </location>
</feature>
<dbReference type="Proteomes" id="UP000261380">
    <property type="component" value="Unplaced"/>
</dbReference>
<protein>
    <submittedName>
        <fullName evidence="2">Uncharacterized protein</fullName>
    </submittedName>
</protein>
<organism evidence="2 3">
    <name type="scientific">Xiphophorus couchianus</name>
    <name type="common">Monterrey platyfish</name>
    <dbReference type="NCBI Taxonomy" id="32473"/>
    <lineage>
        <taxon>Eukaryota</taxon>
        <taxon>Metazoa</taxon>
        <taxon>Chordata</taxon>
        <taxon>Craniata</taxon>
        <taxon>Vertebrata</taxon>
        <taxon>Euteleostomi</taxon>
        <taxon>Actinopterygii</taxon>
        <taxon>Neopterygii</taxon>
        <taxon>Teleostei</taxon>
        <taxon>Neoteleostei</taxon>
        <taxon>Acanthomorphata</taxon>
        <taxon>Ovalentaria</taxon>
        <taxon>Atherinomorphae</taxon>
        <taxon>Cyprinodontiformes</taxon>
        <taxon>Poeciliidae</taxon>
        <taxon>Poeciliinae</taxon>
        <taxon>Xiphophorus</taxon>
    </lineage>
</organism>
<dbReference type="InterPro" id="IPR027851">
    <property type="entry name" value="DUF4628"/>
</dbReference>
<evidence type="ECO:0000313" key="3">
    <source>
        <dbReference type="Proteomes" id="UP000261380"/>
    </source>
</evidence>
<dbReference type="Pfam" id="PF15429">
    <property type="entry name" value="DUF4628"/>
    <property type="match status" value="1"/>
</dbReference>
<feature type="compositionally biased region" description="Basic and acidic residues" evidence="1">
    <location>
        <begin position="180"/>
        <end position="208"/>
    </location>
</feature>
<sequence>MLVSFVCVVILDFPFRCPRSHLTSRTGQHSIRSLSASANSNSGSTFIDSPSSGGQQRLKNAINLGKAVGAKVNDLLRRKEPSHLGDIGVTEVNKNVGAVWSLKPGPLVSEINPFFRLLFSSHMFDSFPRLDPPPPTGKKRVPRALKTTQDMMISSDPVVASPDPADSPPFLPSPEETSQEETKSTTDEVKDGEEEKGSPEGGEEEHRHQLQLSVPDLINKDPPLESRAKHCDVWQRASSPDSRLASSPILGKAPCRISLGEEVLLGNGAPCSKDSGGGTEEAEPHPDLLSFE</sequence>
<name>A0A3B5LA32_9TELE</name>
<evidence type="ECO:0000313" key="2">
    <source>
        <dbReference type="Ensembl" id="ENSXCOP00000004719.1"/>
    </source>
</evidence>
<feature type="compositionally biased region" description="Polar residues" evidence="1">
    <location>
        <begin position="45"/>
        <end position="54"/>
    </location>
</feature>
<accession>A0A3B5LA32</accession>
<feature type="region of interest" description="Disordered" evidence="1">
    <location>
        <begin position="33"/>
        <end position="54"/>
    </location>
</feature>
<proteinExistence type="predicted"/>
<dbReference type="STRING" id="32473.ENSXCOP00000004719"/>
<feature type="compositionally biased region" description="Low complexity" evidence="1">
    <location>
        <begin position="33"/>
        <end position="44"/>
    </location>
</feature>
<dbReference type="Ensembl" id="ENSXCOT00000004776.1">
    <property type="protein sequence ID" value="ENSXCOP00000004719.1"/>
    <property type="gene ID" value="ENSXCOG00000003717.1"/>
</dbReference>
<reference evidence="2" key="1">
    <citation type="submission" date="2025-08" db="UniProtKB">
        <authorList>
            <consortium name="Ensembl"/>
        </authorList>
    </citation>
    <scope>IDENTIFICATION</scope>
</reference>